<comment type="caution">
    <text evidence="2">The sequence shown here is derived from an EMBL/GenBank/DDBJ whole genome shotgun (WGS) entry which is preliminary data.</text>
</comment>
<keyword evidence="3" id="KW-1185">Reference proteome</keyword>
<evidence type="ECO:0000256" key="1">
    <source>
        <dbReference type="SAM" id="MobiDB-lite"/>
    </source>
</evidence>
<protein>
    <submittedName>
        <fullName evidence="2">Uncharacterized protein</fullName>
    </submittedName>
</protein>
<sequence>MIEVRNEGQVAIENLNFFLYYPILQPNGSASNPFKIEGRTDTGRPVHLKPGEKVVYTITAPIKEVFGDSKLLDFDNPDVQLNGIVEEGKEEVPFTMSGGYLRMSDANKGQTTEKVADEGTMSSRG</sequence>
<evidence type="ECO:0000313" key="3">
    <source>
        <dbReference type="Proteomes" id="UP000609346"/>
    </source>
</evidence>
<evidence type="ECO:0000313" key="2">
    <source>
        <dbReference type="EMBL" id="MBD3922933.1"/>
    </source>
</evidence>
<dbReference type="EMBL" id="JACXZA010000014">
    <property type="protein sequence ID" value="MBD3922933.1"/>
    <property type="molecule type" value="Genomic_DNA"/>
</dbReference>
<feature type="region of interest" description="Disordered" evidence="1">
    <location>
        <begin position="100"/>
        <end position="125"/>
    </location>
</feature>
<dbReference type="Proteomes" id="UP000609346">
    <property type="component" value="Unassembled WGS sequence"/>
</dbReference>
<accession>A0ABR8N451</accession>
<proteinExistence type="predicted"/>
<name>A0ABR8N451_9BACL</name>
<reference evidence="2 3" key="1">
    <citation type="submission" date="2020-09" db="EMBL/GenBank/DDBJ databases">
        <title>Paenibacillus sp. strain PR3 16S rRNA gene Genome sequencing and assembly.</title>
        <authorList>
            <person name="Kim J."/>
        </authorList>
    </citation>
    <scope>NUCLEOTIDE SEQUENCE [LARGE SCALE GENOMIC DNA]</scope>
    <source>
        <strain evidence="2 3">PR3</strain>
    </source>
</reference>
<dbReference type="RefSeq" id="WP_224754133.1">
    <property type="nucleotide sequence ID" value="NZ_JACXZA010000014.1"/>
</dbReference>
<gene>
    <name evidence="2" type="ORF">H8B09_29770</name>
</gene>
<organism evidence="2 3">
    <name type="scientific">Paenibacillus terricola</name>
    <dbReference type="NCBI Taxonomy" id="2763503"/>
    <lineage>
        <taxon>Bacteria</taxon>
        <taxon>Bacillati</taxon>
        <taxon>Bacillota</taxon>
        <taxon>Bacilli</taxon>
        <taxon>Bacillales</taxon>
        <taxon>Paenibacillaceae</taxon>
        <taxon>Paenibacillus</taxon>
    </lineage>
</organism>